<dbReference type="STRING" id="1545044.SAMN05444276_103111"/>
<dbReference type="RefSeq" id="WP_081969053.1">
    <property type="nucleotide sequence ID" value="NZ_FNNA01000003.1"/>
</dbReference>
<feature type="compositionally biased region" description="Gly residues" evidence="8">
    <location>
        <begin position="1"/>
        <end position="12"/>
    </location>
</feature>
<comment type="similarity">
    <text evidence="2 6">Belongs to the band 7/mec-2 family. HflK subfamily.</text>
</comment>
<dbReference type="GO" id="GO:0008233">
    <property type="term" value="F:peptidase activity"/>
    <property type="evidence" value="ECO:0007669"/>
    <property type="project" value="UniProtKB-KW"/>
</dbReference>
<comment type="function">
    <text evidence="6">HflC and HflK could encode or regulate a protease.</text>
</comment>
<comment type="subcellular location">
    <subcellularLocation>
        <location evidence="1">Membrane</location>
        <topology evidence="1">Single-pass membrane protein</topology>
    </subcellularLocation>
</comment>
<dbReference type="SUPFAM" id="SSF117892">
    <property type="entry name" value="Band 7/SPFH domain"/>
    <property type="match status" value="1"/>
</dbReference>
<evidence type="ECO:0000256" key="8">
    <source>
        <dbReference type="SAM" id="MobiDB-lite"/>
    </source>
</evidence>
<dbReference type="InterPro" id="IPR010201">
    <property type="entry name" value="HflK"/>
</dbReference>
<feature type="compositionally biased region" description="Low complexity" evidence="8">
    <location>
        <begin position="45"/>
        <end position="61"/>
    </location>
</feature>
<gene>
    <name evidence="10" type="ORF">SAMN05444276_103111</name>
</gene>
<feature type="region of interest" description="Disordered" evidence="8">
    <location>
        <begin position="1"/>
        <end position="66"/>
    </location>
</feature>
<keyword evidence="5" id="KW-0472">Membrane</keyword>
<dbReference type="InterPro" id="IPR050710">
    <property type="entry name" value="Band7/mec-2_domain"/>
</dbReference>
<keyword evidence="7" id="KW-0175">Coiled coil</keyword>
<evidence type="ECO:0000256" key="2">
    <source>
        <dbReference type="ARBA" id="ARBA00006971"/>
    </source>
</evidence>
<dbReference type="NCBIfam" id="TIGR01933">
    <property type="entry name" value="hflK"/>
    <property type="match status" value="1"/>
</dbReference>
<feature type="region of interest" description="Disordered" evidence="8">
    <location>
        <begin position="86"/>
        <end position="109"/>
    </location>
</feature>
<feature type="domain" description="Band 7" evidence="9">
    <location>
        <begin position="130"/>
        <end position="298"/>
    </location>
</feature>
<dbReference type="PANTHER" id="PTHR43327">
    <property type="entry name" value="STOMATIN-LIKE PROTEIN 2, MITOCHONDRIAL"/>
    <property type="match status" value="1"/>
</dbReference>
<evidence type="ECO:0000256" key="5">
    <source>
        <dbReference type="ARBA" id="ARBA00023136"/>
    </source>
</evidence>
<evidence type="ECO:0000259" key="9">
    <source>
        <dbReference type="SMART" id="SM00244"/>
    </source>
</evidence>
<dbReference type="Pfam" id="PF01145">
    <property type="entry name" value="Band_7"/>
    <property type="match status" value="1"/>
</dbReference>
<feature type="region of interest" description="Disordered" evidence="8">
    <location>
        <begin position="408"/>
        <end position="456"/>
    </location>
</feature>
<dbReference type="GO" id="GO:0006508">
    <property type="term" value="P:proteolysis"/>
    <property type="evidence" value="ECO:0007669"/>
    <property type="project" value="UniProtKB-KW"/>
</dbReference>
<feature type="compositionally biased region" description="Low complexity" evidence="8">
    <location>
        <begin position="413"/>
        <end position="428"/>
    </location>
</feature>
<evidence type="ECO:0000256" key="3">
    <source>
        <dbReference type="ARBA" id="ARBA00022692"/>
    </source>
</evidence>
<dbReference type="AlphaFoldDB" id="A0A1H2ZJJ7"/>
<dbReference type="SMART" id="SM00244">
    <property type="entry name" value="PHB"/>
    <property type="match status" value="1"/>
</dbReference>
<feature type="compositionally biased region" description="Basic and acidic residues" evidence="8">
    <location>
        <begin position="27"/>
        <end position="44"/>
    </location>
</feature>
<keyword evidence="10" id="KW-0378">Hydrolase</keyword>
<evidence type="ECO:0000313" key="11">
    <source>
        <dbReference type="Proteomes" id="UP000182944"/>
    </source>
</evidence>
<dbReference type="Proteomes" id="UP000182944">
    <property type="component" value="Unassembled WGS sequence"/>
</dbReference>
<dbReference type="OrthoDB" id="9779595at2"/>
<evidence type="ECO:0000256" key="4">
    <source>
        <dbReference type="ARBA" id="ARBA00022989"/>
    </source>
</evidence>
<name>A0A1H2ZJJ7_9RHOB</name>
<keyword evidence="11" id="KW-1185">Reference proteome</keyword>
<proteinExistence type="inferred from homology"/>
<dbReference type="InterPro" id="IPR036013">
    <property type="entry name" value="Band_7/SPFH_dom_sf"/>
</dbReference>
<organism evidence="10 11">
    <name type="scientific">Paracoccus sanguinis</name>
    <dbReference type="NCBI Taxonomy" id="1545044"/>
    <lineage>
        <taxon>Bacteria</taxon>
        <taxon>Pseudomonadati</taxon>
        <taxon>Pseudomonadota</taxon>
        <taxon>Alphaproteobacteria</taxon>
        <taxon>Rhodobacterales</taxon>
        <taxon>Paracoccaceae</taxon>
        <taxon>Paracoccus</taxon>
    </lineage>
</organism>
<accession>A0A1H2ZJJ7</accession>
<keyword evidence="4" id="KW-1133">Transmembrane helix</keyword>
<keyword evidence="3" id="KW-0812">Transmembrane</keyword>
<evidence type="ECO:0000256" key="7">
    <source>
        <dbReference type="SAM" id="Coils"/>
    </source>
</evidence>
<dbReference type="Gene3D" id="3.30.479.30">
    <property type="entry name" value="Band 7 domain"/>
    <property type="match status" value="1"/>
</dbReference>
<keyword evidence="10" id="KW-0645">Protease</keyword>
<dbReference type="CDD" id="cd03404">
    <property type="entry name" value="SPFH_HflK"/>
    <property type="match status" value="1"/>
</dbReference>
<dbReference type="EMBL" id="FNNA01000003">
    <property type="protein sequence ID" value="SDX17610.1"/>
    <property type="molecule type" value="Genomic_DNA"/>
</dbReference>
<reference evidence="11" key="1">
    <citation type="submission" date="2016-10" db="EMBL/GenBank/DDBJ databases">
        <authorList>
            <person name="Varghese N."/>
            <person name="Submissions S."/>
        </authorList>
    </citation>
    <scope>NUCLEOTIDE SEQUENCE [LARGE SCALE GENOMIC DNA]</scope>
    <source>
        <strain evidence="11">DSM 29303</strain>
    </source>
</reference>
<dbReference type="PANTHER" id="PTHR43327:SF2">
    <property type="entry name" value="MODULATOR OF FTSH PROTEASE HFLK"/>
    <property type="match status" value="1"/>
</dbReference>
<dbReference type="GO" id="GO:0016020">
    <property type="term" value="C:membrane"/>
    <property type="evidence" value="ECO:0007669"/>
    <property type="project" value="UniProtKB-SubCell"/>
</dbReference>
<evidence type="ECO:0000256" key="1">
    <source>
        <dbReference type="ARBA" id="ARBA00004167"/>
    </source>
</evidence>
<dbReference type="InterPro" id="IPR001107">
    <property type="entry name" value="Band_7"/>
</dbReference>
<protein>
    <recommendedName>
        <fullName evidence="6">Protein HflK</fullName>
    </recommendedName>
</protein>
<feature type="coiled-coil region" evidence="7">
    <location>
        <begin position="290"/>
        <end position="339"/>
    </location>
</feature>
<evidence type="ECO:0000313" key="10">
    <source>
        <dbReference type="EMBL" id="SDX17610.1"/>
    </source>
</evidence>
<evidence type="ECO:0000256" key="6">
    <source>
        <dbReference type="RuleBase" id="RU364113"/>
    </source>
</evidence>
<sequence>MAQGPWGGGSGGNDDERPPRPQPPRPEGGRDGGRDGGRPDRGETPRPWGQPGGQQQPPQGGRRPETQVPEIEELMRKGQDRLRVLMGGRDGAPRPGGPRGPMGTGPTLPRMDRGKWGIAALVAVGLWAASSFYTVDTGEKSVELMFGRPYAVRDEGLNFAPWPFVTRQLVAVTGERTIEIGTGRDALDSGLMLTRDQNIVDMSYQVVWNVSNPEQFLFNLADPEGTIRAVAESAMRDIVARSELAPILNRDRGQIARDAEMAIQATLDSYQSGINVVRVNLGRADPPQEVINSFREVQAAQQERDRLEKEADAYANRVLANARGEAAAMVEQAEAYRAQAVNDAQGEAARFNSVREEYVKAPDVTRRRMYLETMERVLGSVNKVIIESGAQGGQGVVPYLPLDQLRPQGGQMGQQQMGQQQMGQQTGQVAPQMGQTGPVDQSATPALPGQTVMGGN</sequence>
<feature type="compositionally biased region" description="Polar residues" evidence="8">
    <location>
        <begin position="433"/>
        <end position="444"/>
    </location>
</feature>
<comment type="subunit">
    <text evidence="6">HflC and HflK may interact to form a multimeric complex.</text>
</comment>